<dbReference type="PROSITE" id="PS00198">
    <property type="entry name" value="4FE4S_FER_1"/>
    <property type="match status" value="2"/>
</dbReference>
<keyword evidence="6" id="KW-0670">Pyruvate</keyword>
<keyword evidence="2" id="KW-0560">Oxidoreductase</keyword>
<dbReference type="InterPro" id="IPR002869">
    <property type="entry name" value="Pyrv_flavodox_OxRed_cen"/>
</dbReference>
<evidence type="ECO:0000256" key="2">
    <source>
        <dbReference type="ARBA" id="ARBA00023002"/>
    </source>
</evidence>
<evidence type="ECO:0000259" key="5">
    <source>
        <dbReference type="PROSITE" id="PS51379"/>
    </source>
</evidence>
<dbReference type="RefSeq" id="WP_207647955.1">
    <property type="nucleotide sequence ID" value="NZ_FMUS01000040.1"/>
</dbReference>
<gene>
    <name evidence="6" type="ORF">SAMN03080606_04104</name>
</gene>
<dbReference type="GO" id="GO:0046872">
    <property type="term" value="F:metal ion binding"/>
    <property type="evidence" value="ECO:0007669"/>
    <property type="project" value="UniProtKB-KW"/>
</dbReference>
<keyword evidence="3" id="KW-0408">Iron</keyword>
<evidence type="ECO:0000256" key="1">
    <source>
        <dbReference type="ARBA" id="ARBA00022723"/>
    </source>
</evidence>
<dbReference type="Pfam" id="PF12838">
    <property type="entry name" value="Fer4_7"/>
    <property type="match status" value="1"/>
</dbReference>
<dbReference type="GO" id="GO:0016625">
    <property type="term" value="F:oxidoreductase activity, acting on the aldehyde or oxo group of donors, iron-sulfur protein as acceptor"/>
    <property type="evidence" value="ECO:0007669"/>
    <property type="project" value="InterPro"/>
</dbReference>
<evidence type="ECO:0000313" key="6">
    <source>
        <dbReference type="EMBL" id="SCZ08297.1"/>
    </source>
</evidence>
<reference evidence="6 7" key="1">
    <citation type="submission" date="2016-10" db="EMBL/GenBank/DDBJ databases">
        <authorList>
            <person name="de Groot N.N."/>
        </authorList>
    </citation>
    <scope>NUCLEOTIDE SEQUENCE [LARGE SCALE GENOMIC DNA]</scope>
    <source>
        <strain evidence="6 7">DSM 18978</strain>
    </source>
</reference>
<dbReference type="GO" id="GO:0051536">
    <property type="term" value="F:iron-sulfur cluster binding"/>
    <property type="evidence" value="ECO:0007669"/>
    <property type="project" value="UniProtKB-KW"/>
</dbReference>
<keyword evidence="1" id="KW-0479">Metal-binding</keyword>
<dbReference type="PANTHER" id="PTHR43366">
    <property type="entry name" value="PYRUVATE SYNTHASE SUBUNIT PORC"/>
    <property type="match status" value="1"/>
</dbReference>
<dbReference type="Pfam" id="PF01558">
    <property type="entry name" value="POR"/>
    <property type="match status" value="1"/>
</dbReference>
<evidence type="ECO:0000256" key="4">
    <source>
        <dbReference type="ARBA" id="ARBA00023014"/>
    </source>
</evidence>
<feature type="domain" description="4Fe-4S ferredoxin-type" evidence="5">
    <location>
        <begin position="249"/>
        <end position="278"/>
    </location>
</feature>
<dbReference type="PANTHER" id="PTHR43366:SF1">
    <property type="entry name" value="PYRUVATE SYNTHASE SUBUNIT PORC"/>
    <property type="match status" value="1"/>
</dbReference>
<dbReference type="InterPro" id="IPR017900">
    <property type="entry name" value="4Fe4S_Fe_S_CS"/>
</dbReference>
<sequence length="330" mass="36632">MQKSSIPKKNQFGFYEIRLESIGGLGANVAGKIIAEAGVVGMGFNGSNFASYGSEKKGTPVSSFIRYCDEDQPIRINSPVTEPHLLGVFHENLAARIPITAGVKPDATVVINTDKDPQKAREYLRLAGGKIFTVDAIKIAYEEKVRMNVVMIGAITRAMEFVDKEVMKEAISETFGKKYQKQLEANLRGFEAGYSQVEVMEFDEDGRFPVISFKEVQGDWGYENAPIGGVIVEAGSSILKNNQTSRQGKIPLFHLDRCIHCGMCETTCPDYCFSFVEKEDSKTGKNQMFNEGLDYQFCKGCLRCVDVCPVEALTEELEAEHEIDKITIKL</sequence>
<dbReference type="InterPro" id="IPR051626">
    <property type="entry name" value="Oxidoreductase_gamma_subunit"/>
</dbReference>
<protein>
    <submittedName>
        <fullName evidence="6">Pyruvate ferredoxin oxidoreductase gamma subunit</fullName>
    </submittedName>
</protein>
<dbReference type="AlphaFoldDB" id="A0A1G5L603"/>
<evidence type="ECO:0000313" key="7">
    <source>
        <dbReference type="Proteomes" id="UP000198636"/>
    </source>
</evidence>
<dbReference type="Gene3D" id="3.40.920.10">
    <property type="entry name" value="Pyruvate-ferredoxin oxidoreductase, PFOR, domain III"/>
    <property type="match status" value="1"/>
</dbReference>
<dbReference type="SUPFAM" id="SSF54862">
    <property type="entry name" value="4Fe-4S ferredoxins"/>
    <property type="match status" value="1"/>
</dbReference>
<name>A0A1G5L603_9FIRM</name>
<keyword evidence="4" id="KW-0411">Iron-sulfur</keyword>
<dbReference type="STRING" id="1120976.SAMN03080606_04104"/>
<organism evidence="6 7">
    <name type="scientific">Alkaliphilus peptidifermentans DSM 18978</name>
    <dbReference type="NCBI Taxonomy" id="1120976"/>
    <lineage>
        <taxon>Bacteria</taxon>
        <taxon>Bacillati</taxon>
        <taxon>Bacillota</taxon>
        <taxon>Clostridia</taxon>
        <taxon>Peptostreptococcales</taxon>
        <taxon>Natronincolaceae</taxon>
        <taxon>Alkaliphilus</taxon>
    </lineage>
</organism>
<dbReference type="EMBL" id="FMUS01000040">
    <property type="protein sequence ID" value="SCZ08297.1"/>
    <property type="molecule type" value="Genomic_DNA"/>
</dbReference>
<evidence type="ECO:0000256" key="3">
    <source>
        <dbReference type="ARBA" id="ARBA00023004"/>
    </source>
</evidence>
<dbReference type="Proteomes" id="UP000198636">
    <property type="component" value="Unassembled WGS sequence"/>
</dbReference>
<dbReference type="Gene3D" id="3.30.70.3270">
    <property type="match status" value="1"/>
</dbReference>
<dbReference type="PROSITE" id="PS51379">
    <property type="entry name" value="4FE4S_FER_2"/>
    <property type="match status" value="2"/>
</dbReference>
<keyword evidence="7" id="KW-1185">Reference proteome</keyword>
<dbReference type="InterPro" id="IPR019752">
    <property type="entry name" value="Pyrv/ketoisovalerate_OxRed_cat"/>
</dbReference>
<accession>A0A1G5L603</accession>
<dbReference type="InterPro" id="IPR011894">
    <property type="entry name" value="PorC_KorC"/>
</dbReference>
<dbReference type="InterPro" id="IPR017896">
    <property type="entry name" value="4Fe4S_Fe-S-bd"/>
</dbReference>
<proteinExistence type="predicted"/>
<dbReference type="NCBIfam" id="TIGR02175">
    <property type="entry name" value="PorC_KorC"/>
    <property type="match status" value="1"/>
</dbReference>
<dbReference type="SUPFAM" id="SSF53323">
    <property type="entry name" value="Pyruvate-ferredoxin oxidoreductase, PFOR, domain III"/>
    <property type="match status" value="1"/>
</dbReference>
<feature type="domain" description="4Fe-4S ferredoxin-type" evidence="5">
    <location>
        <begin position="289"/>
        <end position="318"/>
    </location>
</feature>